<dbReference type="EMBL" id="FWDO01000005">
    <property type="protein sequence ID" value="SLM18796.1"/>
    <property type="molecule type" value="Genomic_DNA"/>
</dbReference>
<accession>A0A3P3XR52</accession>
<dbReference type="AlphaFoldDB" id="A0A3P3XR52"/>
<protein>
    <submittedName>
        <fullName evidence="1">Uncharacterized protein</fullName>
    </submittedName>
</protein>
<organism evidence="1">
    <name type="scientific">uncultured spirochete</name>
    <dbReference type="NCBI Taxonomy" id="156406"/>
    <lineage>
        <taxon>Bacteria</taxon>
        <taxon>Pseudomonadati</taxon>
        <taxon>Spirochaetota</taxon>
        <taxon>Spirochaetia</taxon>
        <taxon>Spirochaetales</taxon>
        <taxon>environmental samples</taxon>
    </lineage>
</organism>
<sequence length="330" mass="36589">MYRKTEFLAALRKRGLDESAIQTHLQAIAGLDSSLAARGLSLERPKLAAVEAWLSERLREGESIYDFLIPAARYFTAARQETVAIRLMAYLLPIGVLPAMADRLTTLEGEAVRSHVMSGVTIPAEGSPPEAYPDATARFVEALEAEIGPEKARRVLAWNVHEIPTAAFALDRERFLDLGSIDAWLLDHHRRQVEILRRHAKDGTLWFEQRITQAVVDFVEARPEILGGVREGDIIYTTKIPYDPDGYLQATDGLERRRLACHCPLALASITERDAGVPPLWCACSAGYTKFMFDVVFGEETETVVLESVLSGSERCRFAIKIPPSVSLGA</sequence>
<gene>
    <name evidence="1" type="ORF">SPIRO4BDMA_50311</name>
</gene>
<evidence type="ECO:0000313" key="1">
    <source>
        <dbReference type="EMBL" id="SLM18796.1"/>
    </source>
</evidence>
<name>A0A3P3XR52_9SPIR</name>
<reference evidence="1" key="1">
    <citation type="submission" date="2017-02" db="EMBL/GenBank/DDBJ databases">
        <authorList>
            <person name="Regsiter A."/>
            <person name="William W."/>
        </authorList>
    </citation>
    <scope>NUCLEOTIDE SEQUENCE</scope>
    <source>
        <strain evidence="1">BdmA 4</strain>
    </source>
</reference>
<proteinExistence type="predicted"/>